<keyword evidence="1" id="KW-1133">Transmembrane helix</keyword>
<proteinExistence type="predicted"/>
<dbReference type="Pfam" id="PF13398">
    <property type="entry name" value="Peptidase_M50B"/>
    <property type="match status" value="1"/>
</dbReference>
<dbReference type="PANTHER" id="PTHR33979">
    <property type="entry name" value="OS02G0221600 PROTEIN"/>
    <property type="match status" value="1"/>
</dbReference>
<evidence type="ECO:0000256" key="1">
    <source>
        <dbReference type="SAM" id="Phobius"/>
    </source>
</evidence>
<feature type="transmembrane region" description="Helical" evidence="1">
    <location>
        <begin position="149"/>
        <end position="169"/>
    </location>
</feature>
<dbReference type="EMBL" id="HBIM01000324">
    <property type="protein sequence ID" value="CAE0401995.1"/>
    <property type="molecule type" value="Transcribed_RNA"/>
</dbReference>
<feature type="transmembrane region" description="Helical" evidence="1">
    <location>
        <begin position="31"/>
        <end position="52"/>
    </location>
</feature>
<evidence type="ECO:0008006" key="3">
    <source>
        <dbReference type="Google" id="ProtNLM"/>
    </source>
</evidence>
<sequence>MNTALHYHIQHPIMADPNWELGGGISESMEIAFLVCYAVFAIVAVFFGNMAALKPLRLMTTFCHEFGHATVCWLTCGSVDQIQIQQNEGGVTSYKGGCRILIVPAGYIGAAFTGASCVALSGSRIGATIVCAAMTLALLIALCFQPNKLAIYMSLCFSVINIGVILVDYLVFDPFIQFVALFYGVFIGWLAVRDIFDDLIGRTVAESDAVSCSKLIPCCFPKCAGVQFWLISFAFQGMGLYMGLVWLLSENEENNN</sequence>
<feature type="transmembrane region" description="Helical" evidence="1">
    <location>
        <begin position="228"/>
        <end position="248"/>
    </location>
</feature>
<gene>
    <name evidence="2" type="ORF">ACOF00016_LOCUS290</name>
</gene>
<dbReference type="InterPro" id="IPR049500">
    <property type="entry name" value="Peptidase_M50B-like"/>
</dbReference>
<keyword evidence="1" id="KW-0812">Transmembrane</keyword>
<reference evidence="2" key="1">
    <citation type="submission" date="2021-01" db="EMBL/GenBank/DDBJ databases">
        <authorList>
            <person name="Corre E."/>
            <person name="Pelletier E."/>
            <person name="Niang G."/>
            <person name="Scheremetjew M."/>
            <person name="Finn R."/>
            <person name="Kale V."/>
            <person name="Holt S."/>
            <person name="Cochrane G."/>
            <person name="Meng A."/>
            <person name="Brown T."/>
            <person name="Cohen L."/>
        </authorList>
    </citation>
    <scope>NUCLEOTIDE SEQUENCE</scope>
    <source>
        <strain evidence="2">CCMP127</strain>
    </source>
</reference>
<keyword evidence="1" id="KW-0472">Membrane</keyword>
<dbReference type="AlphaFoldDB" id="A0A7S3NZQ7"/>
<feature type="transmembrane region" description="Helical" evidence="1">
    <location>
        <begin position="175"/>
        <end position="192"/>
    </location>
</feature>
<feature type="transmembrane region" description="Helical" evidence="1">
    <location>
        <begin position="127"/>
        <end position="144"/>
    </location>
</feature>
<name>A0A7S3NZQ7_9STRA</name>
<protein>
    <recommendedName>
        <fullName evidence="3">Peptidase M50B-like protein</fullName>
    </recommendedName>
</protein>
<accession>A0A7S3NZQ7</accession>
<organism evidence="2">
    <name type="scientific">Amphora coffeiformis</name>
    <dbReference type="NCBI Taxonomy" id="265554"/>
    <lineage>
        <taxon>Eukaryota</taxon>
        <taxon>Sar</taxon>
        <taxon>Stramenopiles</taxon>
        <taxon>Ochrophyta</taxon>
        <taxon>Bacillariophyta</taxon>
        <taxon>Bacillariophyceae</taxon>
        <taxon>Bacillariophycidae</taxon>
        <taxon>Thalassiophysales</taxon>
        <taxon>Catenulaceae</taxon>
        <taxon>Amphora</taxon>
    </lineage>
</organism>
<dbReference type="PANTHER" id="PTHR33979:SF2">
    <property type="entry name" value="PEPTIDASE M50B-LIKE-DOMAIN-CONTAINING PROTEIN"/>
    <property type="match status" value="1"/>
</dbReference>
<feature type="transmembrane region" description="Helical" evidence="1">
    <location>
        <begin position="100"/>
        <end position="121"/>
    </location>
</feature>
<evidence type="ECO:0000313" key="2">
    <source>
        <dbReference type="EMBL" id="CAE0401995.1"/>
    </source>
</evidence>